<sequence length="486" mass="53521">MEVVTLSVLPVRTYRRDTTASEPLEQARGENSASASAIAIAGQKRSITPIPSARRRLNVPDTYTSAPAAARENCPLSSLDNNAVNGVRRPSTPLTPSPTSVRQTSKFAKVLSRIENDFGTEAPPRPPSSAPVIIPSYCSTHSLPISSSPRGSQTSRPPSIAEKQAQTTPFRLRAFSFETTPPVSSKVTNQDCLEETGSSQHDLAERRKDSDSSSELHHPQFRNTSSSYPSEGIRSPDLTVSPPLTFGRRILSSLSGYAFSRERLSFLQSDDDVATKDGSGQNTDSNKESTHDSQDLPLYQGQTTLSPEEATIAAAITLSRLPPEGDEEDYALPPPESPLSRAVSALEPNDNASTQCLPRASTTFSFPIYSQRPSLDQDPHNISFSYSLRERISGRFRRHCIHQSGDRVLGEHKPVRVVKVKKWFVRQFRAGRKGSRVIVKKVRRLSEEVKGSRYPKREDEKPRRVTTTSKSVRSRFLQAIGGGTHE</sequence>
<keyword evidence="3" id="KW-1185">Reference proteome</keyword>
<feature type="region of interest" description="Disordered" evidence="1">
    <location>
        <begin position="117"/>
        <end position="136"/>
    </location>
</feature>
<feature type="compositionally biased region" description="Basic and acidic residues" evidence="1">
    <location>
        <begin position="202"/>
        <end position="218"/>
    </location>
</feature>
<feature type="compositionally biased region" description="Low complexity" evidence="1">
    <location>
        <begin position="90"/>
        <end position="100"/>
    </location>
</feature>
<feature type="region of interest" description="Disordered" evidence="1">
    <location>
        <begin position="141"/>
        <end position="244"/>
    </location>
</feature>
<organism evidence="2 3">
    <name type="scientific">Podospora australis</name>
    <dbReference type="NCBI Taxonomy" id="1536484"/>
    <lineage>
        <taxon>Eukaryota</taxon>
        <taxon>Fungi</taxon>
        <taxon>Dikarya</taxon>
        <taxon>Ascomycota</taxon>
        <taxon>Pezizomycotina</taxon>
        <taxon>Sordariomycetes</taxon>
        <taxon>Sordariomycetidae</taxon>
        <taxon>Sordariales</taxon>
        <taxon>Podosporaceae</taxon>
        <taxon>Podospora</taxon>
    </lineage>
</organism>
<feature type="compositionally biased region" description="Polar residues" evidence="1">
    <location>
        <begin position="141"/>
        <end position="157"/>
    </location>
</feature>
<evidence type="ECO:0000313" key="2">
    <source>
        <dbReference type="EMBL" id="KAK4191984.1"/>
    </source>
</evidence>
<protein>
    <submittedName>
        <fullName evidence="2">Uncharacterized protein</fullName>
    </submittedName>
</protein>
<feature type="region of interest" description="Disordered" evidence="1">
    <location>
        <begin position="449"/>
        <end position="486"/>
    </location>
</feature>
<feature type="compositionally biased region" description="Basic and acidic residues" evidence="1">
    <location>
        <begin position="449"/>
        <end position="463"/>
    </location>
</feature>
<proteinExistence type="predicted"/>
<dbReference type="Proteomes" id="UP001302126">
    <property type="component" value="Unassembled WGS sequence"/>
</dbReference>
<feature type="compositionally biased region" description="Polar residues" evidence="1">
    <location>
        <begin position="75"/>
        <end position="84"/>
    </location>
</feature>
<comment type="caution">
    <text evidence="2">The sequence shown here is derived from an EMBL/GenBank/DDBJ whole genome shotgun (WGS) entry which is preliminary data.</text>
</comment>
<feature type="compositionally biased region" description="Polar residues" evidence="1">
    <location>
        <begin position="177"/>
        <end position="201"/>
    </location>
</feature>
<feature type="region of interest" description="Disordered" evidence="1">
    <location>
        <begin position="320"/>
        <end position="341"/>
    </location>
</feature>
<feature type="compositionally biased region" description="Basic and acidic residues" evidence="1">
    <location>
        <begin position="285"/>
        <end position="294"/>
    </location>
</feature>
<dbReference type="AlphaFoldDB" id="A0AAN6X1A4"/>
<name>A0AAN6X1A4_9PEZI</name>
<gene>
    <name evidence="2" type="ORF">QBC35DRAFT_447775</name>
</gene>
<dbReference type="EMBL" id="MU864356">
    <property type="protein sequence ID" value="KAK4191984.1"/>
    <property type="molecule type" value="Genomic_DNA"/>
</dbReference>
<reference evidence="2" key="1">
    <citation type="journal article" date="2023" name="Mol. Phylogenet. Evol.">
        <title>Genome-scale phylogeny and comparative genomics of the fungal order Sordariales.</title>
        <authorList>
            <person name="Hensen N."/>
            <person name="Bonometti L."/>
            <person name="Westerberg I."/>
            <person name="Brannstrom I.O."/>
            <person name="Guillou S."/>
            <person name="Cros-Aarteil S."/>
            <person name="Calhoun S."/>
            <person name="Haridas S."/>
            <person name="Kuo A."/>
            <person name="Mondo S."/>
            <person name="Pangilinan J."/>
            <person name="Riley R."/>
            <person name="LaButti K."/>
            <person name="Andreopoulos B."/>
            <person name="Lipzen A."/>
            <person name="Chen C."/>
            <person name="Yan M."/>
            <person name="Daum C."/>
            <person name="Ng V."/>
            <person name="Clum A."/>
            <person name="Steindorff A."/>
            <person name="Ohm R.A."/>
            <person name="Martin F."/>
            <person name="Silar P."/>
            <person name="Natvig D.O."/>
            <person name="Lalanne C."/>
            <person name="Gautier V."/>
            <person name="Ament-Velasquez S.L."/>
            <person name="Kruys A."/>
            <person name="Hutchinson M.I."/>
            <person name="Powell A.J."/>
            <person name="Barry K."/>
            <person name="Miller A.N."/>
            <person name="Grigoriev I.V."/>
            <person name="Debuchy R."/>
            <person name="Gladieux P."/>
            <person name="Hiltunen Thoren M."/>
            <person name="Johannesson H."/>
        </authorList>
    </citation>
    <scope>NUCLEOTIDE SEQUENCE</scope>
    <source>
        <strain evidence="2">PSN309</strain>
    </source>
</reference>
<feature type="region of interest" description="Disordered" evidence="1">
    <location>
        <begin position="75"/>
        <end position="105"/>
    </location>
</feature>
<accession>A0AAN6X1A4</accession>
<reference evidence="2" key="2">
    <citation type="submission" date="2023-05" db="EMBL/GenBank/DDBJ databases">
        <authorList>
            <consortium name="Lawrence Berkeley National Laboratory"/>
            <person name="Steindorff A."/>
            <person name="Hensen N."/>
            <person name="Bonometti L."/>
            <person name="Westerberg I."/>
            <person name="Brannstrom I.O."/>
            <person name="Guillou S."/>
            <person name="Cros-Aarteil S."/>
            <person name="Calhoun S."/>
            <person name="Haridas S."/>
            <person name="Kuo A."/>
            <person name="Mondo S."/>
            <person name="Pangilinan J."/>
            <person name="Riley R."/>
            <person name="Labutti K."/>
            <person name="Andreopoulos B."/>
            <person name="Lipzen A."/>
            <person name="Chen C."/>
            <person name="Yanf M."/>
            <person name="Daum C."/>
            <person name="Ng V."/>
            <person name="Clum A."/>
            <person name="Ohm R."/>
            <person name="Martin F."/>
            <person name="Silar P."/>
            <person name="Natvig D."/>
            <person name="Lalanne C."/>
            <person name="Gautier V."/>
            <person name="Ament-Velasquez S.L."/>
            <person name="Kruys A."/>
            <person name="Hutchinson M.I."/>
            <person name="Powell A.J."/>
            <person name="Barry K."/>
            <person name="Miller A.N."/>
            <person name="Grigoriev I.V."/>
            <person name="Debuchy R."/>
            <person name="Gladieux P."/>
            <person name="Thoren M.H."/>
            <person name="Johannesson H."/>
        </authorList>
    </citation>
    <scope>NUCLEOTIDE SEQUENCE</scope>
    <source>
        <strain evidence="2">PSN309</strain>
    </source>
</reference>
<evidence type="ECO:0000313" key="3">
    <source>
        <dbReference type="Proteomes" id="UP001302126"/>
    </source>
</evidence>
<feature type="region of interest" description="Disordered" evidence="1">
    <location>
        <begin position="270"/>
        <end position="306"/>
    </location>
</feature>
<evidence type="ECO:0000256" key="1">
    <source>
        <dbReference type="SAM" id="MobiDB-lite"/>
    </source>
</evidence>